<dbReference type="AlphaFoldDB" id="A0A437QTG2"/>
<keyword evidence="1" id="KW-1133">Transmembrane helix</keyword>
<name>A0A437QTG2_9PROT</name>
<keyword evidence="4" id="KW-1185">Reference proteome</keyword>
<dbReference type="Proteomes" id="UP000287447">
    <property type="component" value="Unassembled WGS sequence"/>
</dbReference>
<keyword evidence="1" id="KW-0812">Transmembrane</keyword>
<reference evidence="4" key="1">
    <citation type="submission" date="2019-01" db="EMBL/GenBank/DDBJ databases">
        <title>Gri0909 isolated from a small marine red alga.</title>
        <authorList>
            <person name="Kim J."/>
            <person name="Jeong S.E."/>
            <person name="Jeon C.O."/>
        </authorList>
    </citation>
    <scope>NUCLEOTIDE SEQUENCE [LARGE SCALE GENOMIC DNA]</scope>
    <source>
        <strain evidence="4">Gri0909</strain>
    </source>
</reference>
<protein>
    <submittedName>
        <fullName evidence="3">DUF4126 domain-containing protein</fullName>
    </submittedName>
</protein>
<gene>
    <name evidence="3" type="ORF">EOI86_00425</name>
</gene>
<feature type="transmembrane region" description="Helical" evidence="1">
    <location>
        <begin position="45"/>
        <end position="65"/>
    </location>
</feature>
<keyword evidence="1" id="KW-0472">Membrane</keyword>
<comment type="caution">
    <text evidence="3">The sequence shown here is derived from an EMBL/GenBank/DDBJ whole genome shotgun (WGS) entry which is preliminary data.</text>
</comment>
<accession>A0A437QTG2</accession>
<dbReference type="Pfam" id="PF13548">
    <property type="entry name" value="DUF4126"/>
    <property type="match status" value="1"/>
</dbReference>
<evidence type="ECO:0000313" key="4">
    <source>
        <dbReference type="Proteomes" id="UP000287447"/>
    </source>
</evidence>
<organism evidence="3 4">
    <name type="scientific">Hwanghaeella grinnelliae</name>
    <dbReference type="NCBI Taxonomy" id="2500179"/>
    <lineage>
        <taxon>Bacteria</taxon>
        <taxon>Pseudomonadati</taxon>
        <taxon>Pseudomonadota</taxon>
        <taxon>Alphaproteobacteria</taxon>
        <taxon>Rhodospirillales</taxon>
        <taxon>Rhodospirillaceae</taxon>
        <taxon>Hwanghaeella</taxon>
    </lineage>
</organism>
<evidence type="ECO:0000256" key="1">
    <source>
        <dbReference type="SAM" id="Phobius"/>
    </source>
</evidence>
<dbReference type="OrthoDB" id="181455at2"/>
<evidence type="ECO:0000259" key="2">
    <source>
        <dbReference type="Pfam" id="PF13548"/>
    </source>
</evidence>
<feature type="transmembrane region" description="Helical" evidence="1">
    <location>
        <begin position="152"/>
        <end position="183"/>
    </location>
</feature>
<sequence>MESLQILALALGAAWASGINLYATVTLLGVLNMVGVVPLPDEMQILSNPLVLAAAATLFFVEFLADKIPAVDSLWDAIHTFIRIPAGALMAVGAADGFGGEVMGEDLETIAALVMGGTLAASSHLTKATSRAVINTSPEPFSNWFASFFEDFLAIGGVLLAVFNPLVFLGLLALFVLLAIWLVPKLWRVLRFLLSKLGIGSPPKEDIGAAIAPNGLVIRGRPAMGSNGGPPAKLDDQ</sequence>
<evidence type="ECO:0000313" key="3">
    <source>
        <dbReference type="EMBL" id="RVU37805.1"/>
    </source>
</evidence>
<dbReference type="RefSeq" id="WP_127763157.1">
    <property type="nucleotide sequence ID" value="NZ_SADE01000001.1"/>
</dbReference>
<proteinExistence type="predicted"/>
<feature type="domain" description="DUF4126" evidence="2">
    <location>
        <begin position="7"/>
        <end position="185"/>
    </location>
</feature>
<dbReference type="EMBL" id="SADE01000001">
    <property type="protein sequence ID" value="RVU37805.1"/>
    <property type="molecule type" value="Genomic_DNA"/>
</dbReference>
<dbReference type="InterPro" id="IPR025196">
    <property type="entry name" value="DUF4126"/>
</dbReference>